<reference evidence="1 2" key="1">
    <citation type="journal article" date="2021" name="ISME Commun">
        <title>Automated analysis of genomic sequences facilitates high-throughput and comprehensive description of bacteria.</title>
        <authorList>
            <person name="Hitch T.C.A."/>
        </authorList>
    </citation>
    <scope>NUCLEOTIDE SEQUENCE [LARGE SCALE GENOMIC DNA]</scope>
    <source>
        <strain evidence="1 2">Sanger_03</strain>
    </source>
</reference>
<comment type="caution">
    <text evidence="1">The sequence shown here is derived from an EMBL/GenBank/DDBJ whole genome shotgun (WGS) entry which is preliminary data.</text>
</comment>
<evidence type="ECO:0000313" key="2">
    <source>
        <dbReference type="Proteomes" id="UP001652431"/>
    </source>
</evidence>
<gene>
    <name evidence="1" type="ORF">OCV99_06335</name>
</gene>
<dbReference type="RefSeq" id="WP_158369219.1">
    <property type="nucleotide sequence ID" value="NZ_JAOQJU010000004.1"/>
</dbReference>
<proteinExistence type="predicted"/>
<evidence type="ECO:0000313" key="1">
    <source>
        <dbReference type="EMBL" id="MCU6686177.1"/>
    </source>
</evidence>
<protein>
    <submittedName>
        <fullName evidence="1">Uncharacterized protein</fullName>
    </submittedName>
</protein>
<sequence length="134" mass="15938">MNSNIEEEIVDSYYQKRCRERIKWELKTPRRRDDGIWKMRLKKYLDEDKMHHLEYLSIEQLKKKILKLGGKETAYLISIYFVGEINIAEGIEKARNDDMGCILYFGNGIGYYHEGELGKNPPEFLMLNEVNDKN</sequence>
<accession>A0ABT2RLA7</accession>
<organism evidence="1 2">
    <name type="scientific">Dorea acetigenes</name>
    <dbReference type="NCBI Taxonomy" id="2981787"/>
    <lineage>
        <taxon>Bacteria</taxon>
        <taxon>Bacillati</taxon>
        <taxon>Bacillota</taxon>
        <taxon>Clostridia</taxon>
        <taxon>Lachnospirales</taxon>
        <taxon>Lachnospiraceae</taxon>
        <taxon>Dorea</taxon>
    </lineage>
</organism>
<dbReference type="Proteomes" id="UP001652431">
    <property type="component" value="Unassembled WGS sequence"/>
</dbReference>
<name>A0ABT2RLA7_9FIRM</name>
<keyword evidence="2" id="KW-1185">Reference proteome</keyword>
<dbReference type="EMBL" id="JAOQJU010000004">
    <property type="protein sequence ID" value="MCU6686177.1"/>
    <property type="molecule type" value="Genomic_DNA"/>
</dbReference>